<dbReference type="InterPro" id="IPR023393">
    <property type="entry name" value="START-like_dom_sf"/>
</dbReference>
<dbReference type="EMBL" id="QJKF01000012">
    <property type="protein sequence ID" value="PXX59271.1"/>
    <property type="molecule type" value="Genomic_DNA"/>
</dbReference>
<dbReference type="Gene3D" id="3.30.530.20">
    <property type="match status" value="1"/>
</dbReference>
<dbReference type="Proteomes" id="UP000247569">
    <property type="component" value="Unassembled WGS sequence"/>
</dbReference>
<keyword evidence="4" id="KW-1185">Reference proteome</keyword>
<gene>
    <name evidence="3" type="ORF">DFR70_112188</name>
</gene>
<dbReference type="SUPFAM" id="SSF55961">
    <property type="entry name" value="Bet v1-like"/>
    <property type="match status" value="1"/>
</dbReference>
<comment type="similarity">
    <text evidence="1">Belongs to the AHA1 family.</text>
</comment>
<dbReference type="CDD" id="cd07814">
    <property type="entry name" value="SRPBCC_CalC_Aha1-like"/>
    <property type="match status" value="1"/>
</dbReference>
<sequence>MSDDLTAIEVDHFYPHPPAKVWRALTTPELMGRWLMEPDGFEPVPGCRFSMRAKPIPAVNFSGEVACEVLEVVEAERLQISWADAAATNPADWRITWTLHSEGRGTRVLLRHSGFDPDDPIQQLSRRTMGGGWPAVARNLGKALDAM</sequence>
<organism evidence="3 4">
    <name type="scientific">Nocardia tenerifensis</name>
    <dbReference type="NCBI Taxonomy" id="228006"/>
    <lineage>
        <taxon>Bacteria</taxon>
        <taxon>Bacillati</taxon>
        <taxon>Actinomycetota</taxon>
        <taxon>Actinomycetes</taxon>
        <taxon>Mycobacteriales</taxon>
        <taxon>Nocardiaceae</taxon>
        <taxon>Nocardia</taxon>
    </lineage>
</organism>
<dbReference type="RefSeq" id="WP_040740916.1">
    <property type="nucleotide sequence ID" value="NZ_QJKF01000012.1"/>
</dbReference>
<accession>A0A318JX01</accession>
<evidence type="ECO:0000313" key="3">
    <source>
        <dbReference type="EMBL" id="PXX59271.1"/>
    </source>
</evidence>
<dbReference type="InterPro" id="IPR013538">
    <property type="entry name" value="ASHA1/2-like_C"/>
</dbReference>
<feature type="domain" description="Activator of Hsp90 ATPase homologue 1/2-like C-terminal" evidence="2">
    <location>
        <begin position="16"/>
        <end position="144"/>
    </location>
</feature>
<reference evidence="3 4" key="1">
    <citation type="submission" date="2018-05" db="EMBL/GenBank/DDBJ databases">
        <title>Genomic Encyclopedia of Type Strains, Phase IV (KMG-IV): sequencing the most valuable type-strain genomes for metagenomic binning, comparative biology and taxonomic classification.</title>
        <authorList>
            <person name="Goeker M."/>
        </authorList>
    </citation>
    <scope>NUCLEOTIDE SEQUENCE [LARGE SCALE GENOMIC DNA]</scope>
    <source>
        <strain evidence="3 4">DSM 44704</strain>
    </source>
</reference>
<evidence type="ECO:0000313" key="4">
    <source>
        <dbReference type="Proteomes" id="UP000247569"/>
    </source>
</evidence>
<dbReference type="AlphaFoldDB" id="A0A318JX01"/>
<evidence type="ECO:0000256" key="1">
    <source>
        <dbReference type="ARBA" id="ARBA00006817"/>
    </source>
</evidence>
<dbReference type="Pfam" id="PF08327">
    <property type="entry name" value="AHSA1"/>
    <property type="match status" value="1"/>
</dbReference>
<proteinExistence type="inferred from homology"/>
<name>A0A318JX01_9NOCA</name>
<dbReference type="OrthoDB" id="9803476at2"/>
<evidence type="ECO:0000259" key="2">
    <source>
        <dbReference type="Pfam" id="PF08327"/>
    </source>
</evidence>
<comment type="caution">
    <text evidence="3">The sequence shown here is derived from an EMBL/GenBank/DDBJ whole genome shotgun (WGS) entry which is preliminary data.</text>
</comment>
<protein>
    <submittedName>
        <fullName evidence="3">Uncharacterized protein YndB with AHSA1/START domain</fullName>
    </submittedName>
</protein>